<feature type="transmembrane region" description="Helical" evidence="8">
    <location>
        <begin position="95"/>
        <end position="113"/>
    </location>
</feature>
<dbReference type="Proteomes" id="UP000683520">
    <property type="component" value="Chromosome"/>
</dbReference>
<keyword evidence="5 8" id="KW-0812">Transmembrane</keyword>
<comment type="similarity">
    <text evidence="2 8">Belongs to the 4-toluene sulfonate uptake permease (TSUP) (TC 2.A.102) family.</text>
</comment>
<dbReference type="Pfam" id="PF01925">
    <property type="entry name" value="TauE"/>
    <property type="match status" value="1"/>
</dbReference>
<comment type="subcellular location">
    <subcellularLocation>
        <location evidence="1 8">Cell membrane</location>
        <topology evidence="1 8">Multi-pass membrane protein</topology>
    </subcellularLocation>
</comment>
<dbReference type="InterPro" id="IPR052017">
    <property type="entry name" value="TSUP"/>
</dbReference>
<evidence type="ECO:0000256" key="7">
    <source>
        <dbReference type="ARBA" id="ARBA00023136"/>
    </source>
</evidence>
<evidence type="ECO:0000313" key="10">
    <source>
        <dbReference type="Proteomes" id="UP000683520"/>
    </source>
</evidence>
<evidence type="ECO:0000256" key="1">
    <source>
        <dbReference type="ARBA" id="ARBA00004651"/>
    </source>
</evidence>
<feature type="transmembrane region" description="Helical" evidence="8">
    <location>
        <begin position="223"/>
        <end position="248"/>
    </location>
</feature>
<reference evidence="9 10" key="1">
    <citation type="submission" date="2021-06" db="EMBL/GenBank/DDBJ databases">
        <title>FDA dAtabase for Regulatory Grade micrObial Sequences (FDA-ARGOS): Supporting development and validation of Infectious Disease Dx tests.</title>
        <authorList>
            <person name="Sproer C."/>
            <person name="Gronow S."/>
            <person name="Severitt S."/>
            <person name="Schroder I."/>
            <person name="Tallon L."/>
            <person name="Sadzewicz L."/>
            <person name="Zhao X."/>
            <person name="Boylan J."/>
            <person name="Ott S."/>
            <person name="Bowen H."/>
            <person name="Vavikolanu K."/>
            <person name="Mehta A."/>
            <person name="Aluvathingal J."/>
            <person name="Nadendla S."/>
            <person name="Lowell S."/>
            <person name="Myers T."/>
            <person name="Yan Y."/>
        </authorList>
    </citation>
    <scope>NUCLEOTIDE SEQUENCE [LARGE SCALE GENOMIC DNA]</scope>
    <source>
        <strain evidence="9 10">FDAARGOS 1425</strain>
    </source>
</reference>
<keyword evidence="10" id="KW-1185">Reference proteome</keyword>
<evidence type="ECO:0000313" key="9">
    <source>
        <dbReference type="EMBL" id="QXB18304.1"/>
    </source>
</evidence>
<dbReference type="EMBL" id="CP077302">
    <property type="protein sequence ID" value="QXB18304.1"/>
    <property type="molecule type" value="Genomic_DNA"/>
</dbReference>
<accession>A0ABX8KTY1</accession>
<proteinExistence type="inferred from homology"/>
<sequence length="249" mass="25510">MIVLIAVALAVAMGAGLQRISGMGLGLITGPVLSLLLGPVVGVLMINVIATVNAVFNTWGMRRDIDWSKFWPIAGALIIGVLPGVWVVSHVSTSALLIIVGALLLIALSVVTLGKRYVPQIEGVVPAAAAGAVGGFMNTLAGVAGPAFTVYAHAARWPQRIYAATLQPLFFVAGALSFGAKELSGAADISSINPWLWVASFGGMLLGITAGKRLAPHVPSAKAYRIALGLAFFGGATTLVRGLAGLLYG</sequence>
<feature type="transmembrane region" description="Helical" evidence="8">
    <location>
        <begin position="192"/>
        <end position="211"/>
    </location>
</feature>
<evidence type="ECO:0000256" key="4">
    <source>
        <dbReference type="ARBA" id="ARBA00022475"/>
    </source>
</evidence>
<keyword evidence="7 8" id="KW-0472">Membrane</keyword>
<evidence type="ECO:0000256" key="5">
    <source>
        <dbReference type="ARBA" id="ARBA00022692"/>
    </source>
</evidence>
<name>A0ABX8KTY1_9CORY</name>
<dbReference type="PANTHER" id="PTHR30269">
    <property type="entry name" value="TRANSMEMBRANE PROTEIN YFCA"/>
    <property type="match status" value="1"/>
</dbReference>
<dbReference type="PANTHER" id="PTHR30269:SF37">
    <property type="entry name" value="MEMBRANE TRANSPORTER PROTEIN"/>
    <property type="match status" value="1"/>
</dbReference>
<evidence type="ECO:0000256" key="8">
    <source>
        <dbReference type="RuleBase" id="RU363041"/>
    </source>
</evidence>
<feature type="transmembrane region" description="Helical" evidence="8">
    <location>
        <begin position="70"/>
        <end position="89"/>
    </location>
</feature>
<gene>
    <name evidence="9" type="ORF">I6L55_10585</name>
</gene>
<organism evidence="9 10">
    <name type="scientific">Corynebacterium coyleae</name>
    <dbReference type="NCBI Taxonomy" id="53374"/>
    <lineage>
        <taxon>Bacteria</taxon>
        <taxon>Bacillati</taxon>
        <taxon>Actinomycetota</taxon>
        <taxon>Actinomycetes</taxon>
        <taxon>Mycobacteriales</taxon>
        <taxon>Corynebacteriaceae</taxon>
        <taxon>Corynebacterium</taxon>
    </lineage>
</organism>
<keyword evidence="4 8" id="KW-1003">Cell membrane</keyword>
<keyword evidence="3" id="KW-0813">Transport</keyword>
<evidence type="ECO:0000256" key="3">
    <source>
        <dbReference type="ARBA" id="ARBA00022448"/>
    </source>
</evidence>
<evidence type="ECO:0000256" key="6">
    <source>
        <dbReference type="ARBA" id="ARBA00022989"/>
    </source>
</evidence>
<evidence type="ECO:0000256" key="2">
    <source>
        <dbReference type="ARBA" id="ARBA00009142"/>
    </source>
</evidence>
<feature type="transmembrane region" description="Helical" evidence="8">
    <location>
        <begin position="161"/>
        <end position="180"/>
    </location>
</feature>
<dbReference type="InterPro" id="IPR002781">
    <property type="entry name" value="TM_pro_TauE-like"/>
</dbReference>
<protein>
    <recommendedName>
        <fullName evidence="8">Probable membrane transporter protein</fullName>
    </recommendedName>
</protein>
<feature type="transmembrane region" description="Helical" evidence="8">
    <location>
        <begin position="24"/>
        <end position="49"/>
    </location>
</feature>
<keyword evidence="6 8" id="KW-1133">Transmembrane helix</keyword>